<dbReference type="AlphaFoldDB" id="A0A2S6CP41"/>
<evidence type="ECO:0000256" key="1">
    <source>
        <dbReference type="SAM" id="Phobius"/>
    </source>
</evidence>
<dbReference type="EMBL" id="PGEM01000217">
    <property type="protein sequence ID" value="PPJ61514.1"/>
    <property type="molecule type" value="Genomic_DNA"/>
</dbReference>
<comment type="caution">
    <text evidence="2">The sequence shown here is derived from an EMBL/GenBank/DDBJ whole genome shotgun (WGS) entry which is preliminary data.</text>
</comment>
<feature type="transmembrane region" description="Helical" evidence="1">
    <location>
        <begin position="62"/>
        <end position="83"/>
    </location>
</feature>
<keyword evidence="1" id="KW-0472">Membrane</keyword>
<gene>
    <name evidence="2" type="ORF">CUN59_20525</name>
</gene>
<accession>A0A2S6CP41</accession>
<dbReference type="Proteomes" id="UP000239589">
    <property type="component" value="Unassembled WGS sequence"/>
</dbReference>
<protein>
    <submittedName>
        <fullName evidence="2">Uncharacterized protein</fullName>
    </submittedName>
</protein>
<proteinExistence type="predicted"/>
<organism evidence="2 3">
    <name type="scientific">Cuspidothrix issatschenkoi CHARLIE-1</name>
    <dbReference type="NCBI Taxonomy" id="2052836"/>
    <lineage>
        <taxon>Bacteria</taxon>
        <taxon>Bacillati</taxon>
        <taxon>Cyanobacteriota</taxon>
        <taxon>Cyanophyceae</taxon>
        <taxon>Nostocales</taxon>
        <taxon>Aphanizomenonaceae</taxon>
        <taxon>Cuspidothrix</taxon>
    </lineage>
</organism>
<keyword evidence="1" id="KW-1133">Transmembrane helix</keyword>
<keyword evidence="3" id="KW-1185">Reference proteome</keyword>
<sequence length="200" mass="23981">MRKTYFMRVYDIIIYLFLFAILTVMVSKLFVLLNFIVSQIDIIDTRNVTHYITIISNGVYQLTFYLLVLALMLIVIDLMIRLLKDQLTNHIKSVYHTMVLRHYLKQDVDTDTTQDWQNNGKSKTNSVQQYFNKMVGKSLVDVRQNEVRVAIKIPRKQQAHDILKKIEPQIHEEITHMHPNYYFSKPQRHHRYLWFAGHKR</sequence>
<evidence type="ECO:0000313" key="3">
    <source>
        <dbReference type="Proteomes" id="UP000239589"/>
    </source>
</evidence>
<feature type="transmembrane region" description="Helical" evidence="1">
    <location>
        <begin position="12"/>
        <end position="37"/>
    </location>
</feature>
<evidence type="ECO:0000313" key="2">
    <source>
        <dbReference type="EMBL" id="PPJ61514.1"/>
    </source>
</evidence>
<name>A0A2S6CP41_9CYAN</name>
<keyword evidence="1" id="KW-0812">Transmembrane</keyword>
<reference evidence="2 3" key="1">
    <citation type="submission" date="2018-02" db="EMBL/GenBank/DDBJ databases">
        <title>Discovery of a pederin family compound in a non-symbiotic bloom-forming cyanobacterium.</title>
        <authorList>
            <person name="Kust A."/>
            <person name="Mares J."/>
            <person name="Jokela J."/>
            <person name="Urajova P."/>
            <person name="Hajek J."/>
            <person name="Saurav K."/>
            <person name="Voracova K."/>
            <person name="Fewer D.P."/>
            <person name="Haapaniemi E."/>
            <person name="Permi P."/>
            <person name="Rehakova K."/>
            <person name="Sivonen K."/>
            <person name="Hrouzek P."/>
        </authorList>
    </citation>
    <scope>NUCLEOTIDE SEQUENCE [LARGE SCALE GENOMIC DNA]</scope>
    <source>
        <strain evidence="2 3">CHARLIE-1</strain>
    </source>
</reference>